<dbReference type="InterPro" id="IPR057666">
    <property type="entry name" value="DrpA_SLOG"/>
</dbReference>
<comment type="caution">
    <text evidence="3">The sequence shown here is derived from an EMBL/GenBank/DDBJ whole genome shotgun (WGS) entry which is preliminary data.</text>
</comment>
<dbReference type="PANTHER" id="PTHR43022">
    <property type="entry name" value="PROTEIN SMF"/>
    <property type="match status" value="1"/>
</dbReference>
<gene>
    <name evidence="3" type="primary">dprA</name>
    <name evidence="3" type="ORF">ACFFLE_09830</name>
</gene>
<evidence type="ECO:0000256" key="1">
    <source>
        <dbReference type="ARBA" id="ARBA00006525"/>
    </source>
</evidence>
<comment type="similarity">
    <text evidence="1">Belongs to the DprA/Smf family.</text>
</comment>
<sequence length="270" mass="29659">MEYLKLSFAGVTVQEYRKYIVGSASPPKGLSEKISHAREMEGEALFKILREQRIGYVTIDDADYPALLKEIYDPPYILYYRGDLTLFSHCKLAVVGSRKAGSYTRRALDGIIPGLAQELAIVSGLAYGADAIAHEAAMKDGRATIGVLAFGHDVHYPKSTQHVRTLMEAHHLVISEYPPGTSIEKWRFVARNRIIAGMSVGVLVTEAEVGGGSMITLEMALDENRIGFCIPGNIHSPLSKGTNIRIQDGAKMVLDPSDIMEEVFFGQQSK</sequence>
<name>A0ABV5Z5H4_9STAP</name>
<dbReference type="PANTHER" id="PTHR43022:SF1">
    <property type="entry name" value="PROTEIN SMF"/>
    <property type="match status" value="1"/>
</dbReference>
<dbReference type="RefSeq" id="WP_380570920.1">
    <property type="nucleotide sequence ID" value="NZ_JBHMAH010000031.1"/>
</dbReference>
<accession>A0ABV5Z5H4</accession>
<organism evidence="3 4">
    <name type="scientific">Salinicoccus siamensis</name>
    <dbReference type="NCBI Taxonomy" id="381830"/>
    <lineage>
        <taxon>Bacteria</taxon>
        <taxon>Bacillati</taxon>
        <taxon>Bacillota</taxon>
        <taxon>Bacilli</taxon>
        <taxon>Bacillales</taxon>
        <taxon>Staphylococcaceae</taxon>
        <taxon>Salinicoccus</taxon>
    </lineage>
</organism>
<feature type="domain" description="Smf/DprA SLOG" evidence="2">
    <location>
        <begin position="56"/>
        <end position="263"/>
    </location>
</feature>
<dbReference type="SUPFAM" id="SSF102405">
    <property type="entry name" value="MCP/YpsA-like"/>
    <property type="match status" value="1"/>
</dbReference>
<proteinExistence type="inferred from homology"/>
<keyword evidence="4" id="KW-1185">Reference proteome</keyword>
<dbReference type="InterPro" id="IPR003488">
    <property type="entry name" value="DprA"/>
</dbReference>
<evidence type="ECO:0000313" key="3">
    <source>
        <dbReference type="EMBL" id="MFB9861362.1"/>
    </source>
</evidence>
<evidence type="ECO:0000313" key="4">
    <source>
        <dbReference type="Proteomes" id="UP001589740"/>
    </source>
</evidence>
<dbReference type="Pfam" id="PF02481">
    <property type="entry name" value="DNA_processg_A"/>
    <property type="match status" value="1"/>
</dbReference>
<dbReference type="Proteomes" id="UP001589740">
    <property type="component" value="Unassembled WGS sequence"/>
</dbReference>
<dbReference type="NCBIfam" id="TIGR00732">
    <property type="entry name" value="dprA"/>
    <property type="match status" value="1"/>
</dbReference>
<dbReference type="Gene3D" id="3.40.50.450">
    <property type="match status" value="1"/>
</dbReference>
<dbReference type="EMBL" id="JBHMAH010000031">
    <property type="protein sequence ID" value="MFB9861362.1"/>
    <property type="molecule type" value="Genomic_DNA"/>
</dbReference>
<protein>
    <submittedName>
        <fullName evidence="3">DNA-processing protein DprA</fullName>
    </submittedName>
</protein>
<reference evidence="3 4" key="1">
    <citation type="submission" date="2024-09" db="EMBL/GenBank/DDBJ databases">
        <authorList>
            <person name="Sun Q."/>
            <person name="Mori K."/>
        </authorList>
    </citation>
    <scope>NUCLEOTIDE SEQUENCE [LARGE SCALE GENOMIC DNA]</scope>
    <source>
        <strain evidence="3 4">JCM 12822</strain>
    </source>
</reference>
<evidence type="ECO:0000259" key="2">
    <source>
        <dbReference type="Pfam" id="PF02481"/>
    </source>
</evidence>